<name>A0AAF0D3C2_ODILC</name>
<gene>
    <name evidence="1" type="ORF">OdinLCB4_003230</name>
</gene>
<evidence type="ECO:0000313" key="2">
    <source>
        <dbReference type="Proteomes" id="UP000186851"/>
    </source>
</evidence>
<dbReference type="AlphaFoldDB" id="A0AAF0D3C2"/>
<evidence type="ECO:0008006" key="3">
    <source>
        <dbReference type="Google" id="ProtNLM"/>
    </source>
</evidence>
<dbReference type="KEGG" id="oyw:OdinLCB4_003230"/>
<dbReference type="EMBL" id="CP091871">
    <property type="protein sequence ID" value="WEU40935.1"/>
    <property type="molecule type" value="Genomic_DNA"/>
</dbReference>
<dbReference type="SUPFAM" id="SSF103196">
    <property type="entry name" value="Roadblock/LC7 domain"/>
    <property type="match status" value="2"/>
</dbReference>
<proteinExistence type="predicted"/>
<accession>A0AAF0D3C2</accession>
<dbReference type="Proteomes" id="UP000186851">
    <property type="component" value="Chromosome"/>
</dbReference>
<reference evidence="1" key="1">
    <citation type="journal article" date="2017" name="Nature">
        <title>Asgard archaea illuminate the origin of eukaryotic cellular complexity.</title>
        <authorList>
            <person name="Zaremba-Niedzwiedzka K."/>
            <person name="Caceres E.F."/>
            <person name="Saw J.H."/>
            <person name="Backstrom D."/>
            <person name="Juzokaite L."/>
            <person name="Vancaester E."/>
            <person name="Seitz K.W."/>
            <person name="Anantharaman K."/>
            <person name="Starnawski P."/>
            <person name="Kjeldsen K.U."/>
            <person name="Scott M.B."/>
            <person name="Nunoura T."/>
            <person name="Banfield J.F."/>
            <person name="Schramm A."/>
            <person name="Baker B.J."/>
            <person name="Spang A."/>
            <person name="Ettema T.J.G."/>
        </authorList>
    </citation>
    <scope>NUCLEOTIDE SEQUENCE</scope>
    <source>
        <strain evidence="1">LCB_4</strain>
    </source>
</reference>
<protein>
    <recommendedName>
        <fullName evidence="3">Roadblock/LAMTOR2 domain-containing protein</fullName>
    </recommendedName>
</protein>
<sequence length="315" mass="35387">MYDNDLLKLHLQNIKNIPGVENVVLTQKDGYPITSAGVWLSKREVFSVSSAASAIYSTAKQISSTRLNNILIEGAAAKIFLSPLPLLDEYFITLTAQKKTNIGAIYVEAKNSLSAIQNLLTSNFQVLKPPLIHFTPEEIEEILRNFSLKYQGEHSLALPKYNNFILDEALTDEINNSLLTIINSIPEINRTFISLSNGYVISSYDKFNHSLDKSLCAMAFSLYDTAKRVLWILKKSFVESIIGEYGGEFIFIQGLKNAILYAEVAKKGNARIGLLRLLFSSYVNSFNELLEKLESLRPVMPSLELDEVFESLMVR</sequence>
<reference evidence="1" key="2">
    <citation type="journal article" date="2022" name="Nat. Microbiol.">
        <title>A closed Candidatus Odinarchaeum chromosome exposes Asgard archaeal viruses.</title>
        <authorList>
            <person name="Tamarit D."/>
            <person name="Caceres E.F."/>
            <person name="Krupovic M."/>
            <person name="Nijland R."/>
            <person name="Eme L."/>
            <person name="Robinson N.P."/>
            <person name="Ettema T.J.G."/>
        </authorList>
    </citation>
    <scope>NUCLEOTIDE SEQUENCE</scope>
    <source>
        <strain evidence="1">LCB_4</strain>
    </source>
</reference>
<dbReference type="Gene3D" id="3.30.450.30">
    <property type="entry name" value="Dynein light chain 2a, cytoplasmic"/>
    <property type="match status" value="2"/>
</dbReference>
<organism evidence="1 2">
    <name type="scientific">Odinarchaeota yellowstonii (strain LCB_4)</name>
    <dbReference type="NCBI Taxonomy" id="1841599"/>
    <lineage>
        <taxon>Archaea</taxon>
        <taxon>Promethearchaeati</taxon>
        <taxon>Candidatus Odinarchaeota</taxon>
        <taxon>Candidatus Odinarchaeia</taxon>
        <taxon>Candidatus Odinarchaeales</taxon>
        <taxon>Candidatus Odinarchaeaceae</taxon>
        <taxon>Candidatus Odinarchaeum</taxon>
    </lineage>
</organism>
<evidence type="ECO:0000313" key="1">
    <source>
        <dbReference type="EMBL" id="WEU40935.1"/>
    </source>
</evidence>